<dbReference type="InterPro" id="IPR010980">
    <property type="entry name" value="Cyt_c/b562"/>
</dbReference>
<dbReference type="OrthoDB" id="286349at2"/>
<evidence type="ECO:0000256" key="1">
    <source>
        <dbReference type="SAM" id="SignalP"/>
    </source>
</evidence>
<dbReference type="GO" id="GO:0009055">
    <property type="term" value="F:electron transfer activity"/>
    <property type="evidence" value="ECO:0007669"/>
    <property type="project" value="InterPro"/>
</dbReference>
<evidence type="ECO:0000313" key="2">
    <source>
        <dbReference type="EMBL" id="QDT93323.1"/>
    </source>
</evidence>
<accession>A0A517VJW4</accession>
<feature type="signal peptide" evidence="1">
    <location>
        <begin position="1"/>
        <end position="23"/>
    </location>
</feature>
<dbReference type="AlphaFoldDB" id="A0A517VJW4"/>
<dbReference type="EMBL" id="CP036343">
    <property type="protein sequence ID" value="QDT93323.1"/>
    <property type="molecule type" value="Genomic_DNA"/>
</dbReference>
<dbReference type="GO" id="GO:0022900">
    <property type="term" value="P:electron transport chain"/>
    <property type="evidence" value="ECO:0007669"/>
    <property type="project" value="InterPro"/>
</dbReference>
<dbReference type="GO" id="GO:0020037">
    <property type="term" value="F:heme binding"/>
    <property type="evidence" value="ECO:0007669"/>
    <property type="project" value="InterPro"/>
</dbReference>
<gene>
    <name evidence="2" type="ORF">Pan161_50020</name>
</gene>
<dbReference type="KEGG" id="gax:Pan161_50020"/>
<evidence type="ECO:0008006" key="4">
    <source>
        <dbReference type="Google" id="ProtNLM"/>
    </source>
</evidence>
<protein>
    <recommendedName>
        <fullName evidence="4">Secreted protein</fullName>
    </recommendedName>
</protein>
<proteinExistence type="predicted"/>
<organism evidence="2 3">
    <name type="scientific">Gimesia algae</name>
    <dbReference type="NCBI Taxonomy" id="2527971"/>
    <lineage>
        <taxon>Bacteria</taxon>
        <taxon>Pseudomonadati</taxon>
        <taxon>Planctomycetota</taxon>
        <taxon>Planctomycetia</taxon>
        <taxon>Planctomycetales</taxon>
        <taxon>Planctomycetaceae</taxon>
        <taxon>Gimesia</taxon>
    </lineage>
</organism>
<dbReference type="GO" id="GO:0005506">
    <property type="term" value="F:iron ion binding"/>
    <property type="evidence" value="ECO:0007669"/>
    <property type="project" value="InterPro"/>
</dbReference>
<evidence type="ECO:0000313" key="3">
    <source>
        <dbReference type="Proteomes" id="UP000316855"/>
    </source>
</evidence>
<feature type="chain" id="PRO_5021998723" description="Secreted protein" evidence="1">
    <location>
        <begin position="24"/>
        <end position="154"/>
    </location>
</feature>
<keyword evidence="3" id="KW-1185">Reference proteome</keyword>
<name>A0A517VJW4_9PLAN</name>
<dbReference type="Proteomes" id="UP000316855">
    <property type="component" value="Chromosome"/>
</dbReference>
<dbReference type="RefSeq" id="WP_145231304.1">
    <property type="nucleotide sequence ID" value="NZ_CP036343.1"/>
</dbReference>
<reference evidence="2 3" key="1">
    <citation type="submission" date="2019-02" db="EMBL/GenBank/DDBJ databases">
        <title>Deep-cultivation of Planctomycetes and their phenomic and genomic characterization uncovers novel biology.</title>
        <authorList>
            <person name="Wiegand S."/>
            <person name="Jogler M."/>
            <person name="Boedeker C."/>
            <person name="Pinto D."/>
            <person name="Vollmers J."/>
            <person name="Rivas-Marin E."/>
            <person name="Kohn T."/>
            <person name="Peeters S.H."/>
            <person name="Heuer A."/>
            <person name="Rast P."/>
            <person name="Oberbeckmann S."/>
            <person name="Bunk B."/>
            <person name="Jeske O."/>
            <person name="Meyerdierks A."/>
            <person name="Storesund J.E."/>
            <person name="Kallscheuer N."/>
            <person name="Luecker S."/>
            <person name="Lage O.M."/>
            <person name="Pohl T."/>
            <person name="Merkel B.J."/>
            <person name="Hornburger P."/>
            <person name="Mueller R.-W."/>
            <person name="Bruemmer F."/>
            <person name="Labrenz M."/>
            <person name="Spormann A.M."/>
            <person name="Op den Camp H."/>
            <person name="Overmann J."/>
            <person name="Amann R."/>
            <person name="Jetten M.S.M."/>
            <person name="Mascher T."/>
            <person name="Medema M.H."/>
            <person name="Devos D.P."/>
            <person name="Kaster A.-K."/>
            <person name="Ovreas L."/>
            <person name="Rohde M."/>
            <person name="Galperin M.Y."/>
            <person name="Jogler C."/>
        </authorList>
    </citation>
    <scope>NUCLEOTIDE SEQUENCE [LARGE SCALE GENOMIC DNA]</scope>
    <source>
        <strain evidence="2 3">Pan161</strain>
    </source>
</reference>
<keyword evidence="1" id="KW-0732">Signal</keyword>
<dbReference type="SUPFAM" id="SSF47175">
    <property type="entry name" value="Cytochromes"/>
    <property type="match status" value="1"/>
</dbReference>
<sequence length="154" mass="16816" precursor="true">MSLTQRWLLVTAGVLFIAGAVSASSQSEKAEADPGDQQAALMLAKLACSQKITSGLVTKNFDQIHRGATELSSICNATAWAAHKDPVYAHHRTELRKQAQKLAKMAEEKNLDGATYSYMHSLNTCINCHEYCRDVLSIIDDSKVNLKVVPIPSN</sequence>